<comment type="caution">
    <text evidence="2">The sequence shown here is derived from an EMBL/GenBank/DDBJ whole genome shotgun (WGS) entry which is preliminary data.</text>
</comment>
<gene>
    <name evidence="2" type="ORF">Krac_2476</name>
</gene>
<keyword evidence="3" id="KW-1185">Reference proteome</keyword>
<name>D6U5F1_KTERA</name>
<organism evidence="2 3">
    <name type="scientific">Ktedonobacter racemifer DSM 44963</name>
    <dbReference type="NCBI Taxonomy" id="485913"/>
    <lineage>
        <taxon>Bacteria</taxon>
        <taxon>Bacillati</taxon>
        <taxon>Chloroflexota</taxon>
        <taxon>Ktedonobacteria</taxon>
        <taxon>Ktedonobacterales</taxon>
        <taxon>Ktedonobacteraceae</taxon>
        <taxon>Ktedonobacter</taxon>
    </lineage>
</organism>
<dbReference type="InParanoid" id="D6U5F1"/>
<dbReference type="STRING" id="485913.Krac_2476"/>
<dbReference type="EMBL" id="ADVG01000004">
    <property type="protein sequence ID" value="EFH81731.1"/>
    <property type="molecule type" value="Genomic_DNA"/>
</dbReference>
<dbReference type="AlphaFoldDB" id="D6U5F1"/>
<protein>
    <recommendedName>
        <fullName evidence="1">Helix-turn-helix domain-containing protein</fullName>
    </recommendedName>
</protein>
<dbReference type="InterPro" id="IPR009061">
    <property type="entry name" value="DNA-bd_dom_put_sf"/>
</dbReference>
<dbReference type="InterPro" id="IPR041657">
    <property type="entry name" value="HTH_17"/>
</dbReference>
<dbReference type="OrthoDB" id="1366685at2"/>
<dbReference type="RefSeq" id="WP_007919276.1">
    <property type="nucleotide sequence ID" value="NZ_ADVG01000004.1"/>
</dbReference>
<dbReference type="SUPFAM" id="SSF46955">
    <property type="entry name" value="Putative DNA-binding domain"/>
    <property type="match status" value="1"/>
</dbReference>
<sequence length="180" mass="20658">MKDMFPLPTLPGYVDIKEAARILGVAESSIYRYVQSGRLSAFQAGRNIMIEAKSLEQFKPTVTGRPRKRNALWRTSPDANAFLVTYIRVNVKEHKQELLKQILSSFRQNERFLFPGTVVRYISLDETSPLSVTIQFVWKRTDMPTQDAQEQELAAFRAELGEVLDWNSAQYFNGTVLIHT</sequence>
<evidence type="ECO:0000313" key="3">
    <source>
        <dbReference type="Proteomes" id="UP000004508"/>
    </source>
</evidence>
<proteinExistence type="predicted"/>
<accession>D6U5F1</accession>
<dbReference type="Proteomes" id="UP000004508">
    <property type="component" value="Unassembled WGS sequence"/>
</dbReference>
<evidence type="ECO:0000313" key="2">
    <source>
        <dbReference type="EMBL" id="EFH81731.1"/>
    </source>
</evidence>
<feature type="domain" description="Helix-turn-helix" evidence="1">
    <location>
        <begin position="13"/>
        <end position="58"/>
    </location>
</feature>
<evidence type="ECO:0000259" key="1">
    <source>
        <dbReference type="Pfam" id="PF12728"/>
    </source>
</evidence>
<reference evidence="2 3" key="1">
    <citation type="journal article" date="2011" name="Stand. Genomic Sci.">
        <title>Non-contiguous finished genome sequence and contextual data of the filamentous soil bacterium Ktedonobacter racemifer type strain (SOSP1-21).</title>
        <authorList>
            <person name="Chang Y.J."/>
            <person name="Land M."/>
            <person name="Hauser L."/>
            <person name="Chertkov O."/>
            <person name="Del Rio T.G."/>
            <person name="Nolan M."/>
            <person name="Copeland A."/>
            <person name="Tice H."/>
            <person name="Cheng J.F."/>
            <person name="Lucas S."/>
            <person name="Han C."/>
            <person name="Goodwin L."/>
            <person name="Pitluck S."/>
            <person name="Ivanova N."/>
            <person name="Ovchinikova G."/>
            <person name="Pati A."/>
            <person name="Chen A."/>
            <person name="Palaniappan K."/>
            <person name="Mavromatis K."/>
            <person name="Liolios K."/>
            <person name="Brettin T."/>
            <person name="Fiebig A."/>
            <person name="Rohde M."/>
            <person name="Abt B."/>
            <person name="Goker M."/>
            <person name="Detter J.C."/>
            <person name="Woyke T."/>
            <person name="Bristow J."/>
            <person name="Eisen J.A."/>
            <person name="Markowitz V."/>
            <person name="Hugenholtz P."/>
            <person name="Kyrpides N.C."/>
            <person name="Klenk H.P."/>
            <person name="Lapidus A."/>
        </authorList>
    </citation>
    <scope>NUCLEOTIDE SEQUENCE [LARGE SCALE GENOMIC DNA]</scope>
    <source>
        <strain evidence="3">DSM 44963</strain>
    </source>
</reference>
<dbReference type="Pfam" id="PF12728">
    <property type="entry name" value="HTH_17"/>
    <property type="match status" value="1"/>
</dbReference>